<evidence type="ECO:0000313" key="4">
    <source>
        <dbReference type="EMBL" id="CAB4641691.1"/>
    </source>
</evidence>
<dbReference type="InterPro" id="IPR011991">
    <property type="entry name" value="ArsR-like_HTH"/>
</dbReference>
<dbReference type="InterPro" id="IPR036390">
    <property type="entry name" value="WH_DNA-bd_sf"/>
</dbReference>
<accession>A0A6J6EDG0</accession>
<evidence type="ECO:0000313" key="2">
    <source>
        <dbReference type="EMBL" id="CAB4571178.1"/>
    </source>
</evidence>
<evidence type="ECO:0000313" key="3">
    <source>
        <dbReference type="EMBL" id="CAB4572739.1"/>
    </source>
</evidence>
<protein>
    <submittedName>
        <fullName evidence="2">Unannotated protein</fullName>
    </submittedName>
</protein>
<dbReference type="EMBL" id="CAEZTR010000026">
    <property type="protein sequence ID" value="CAB4572739.1"/>
    <property type="molecule type" value="Genomic_DNA"/>
</dbReference>
<proteinExistence type="predicted"/>
<dbReference type="Gene3D" id="1.10.10.10">
    <property type="entry name" value="Winged helix-like DNA-binding domain superfamily/Winged helix DNA-binding domain"/>
    <property type="match status" value="1"/>
</dbReference>
<dbReference type="EMBL" id="CAEZVV010000031">
    <property type="protein sequence ID" value="CAB4641691.1"/>
    <property type="molecule type" value="Genomic_DNA"/>
</dbReference>
<dbReference type="CDD" id="cd00090">
    <property type="entry name" value="HTH_ARSR"/>
    <property type="match status" value="1"/>
</dbReference>
<gene>
    <name evidence="1" type="ORF">UFOPK1495_00183</name>
    <name evidence="2" type="ORF">UFOPK1603_01176</name>
    <name evidence="3" type="ORF">UFOPK1711_00617</name>
    <name evidence="4" type="ORF">UFOPK2143_00711</name>
    <name evidence="5" type="ORF">UFOPK2350_00175</name>
</gene>
<name>A0A6J6EDG0_9ZZZZ</name>
<dbReference type="EMBL" id="CAEZTG010000111">
    <property type="protein sequence ID" value="CAB4571178.1"/>
    <property type="molecule type" value="Genomic_DNA"/>
</dbReference>
<dbReference type="InterPro" id="IPR036388">
    <property type="entry name" value="WH-like_DNA-bd_sf"/>
</dbReference>
<evidence type="ECO:0000313" key="5">
    <source>
        <dbReference type="EMBL" id="CAB4668098.1"/>
    </source>
</evidence>
<dbReference type="EMBL" id="CAEZXE010000008">
    <property type="protein sequence ID" value="CAB4668098.1"/>
    <property type="molecule type" value="Genomic_DNA"/>
</dbReference>
<dbReference type="EMBL" id="CAEZSU010000011">
    <property type="protein sequence ID" value="CAB4540840.1"/>
    <property type="molecule type" value="Genomic_DNA"/>
</dbReference>
<dbReference type="SUPFAM" id="SSF46785">
    <property type="entry name" value="Winged helix' DNA-binding domain"/>
    <property type="match status" value="1"/>
</dbReference>
<dbReference type="Pfam" id="PF13412">
    <property type="entry name" value="HTH_24"/>
    <property type="match status" value="1"/>
</dbReference>
<organism evidence="2">
    <name type="scientific">freshwater metagenome</name>
    <dbReference type="NCBI Taxonomy" id="449393"/>
    <lineage>
        <taxon>unclassified sequences</taxon>
        <taxon>metagenomes</taxon>
        <taxon>ecological metagenomes</taxon>
    </lineage>
</organism>
<reference evidence="2" key="1">
    <citation type="submission" date="2020-05" db="EMBL/GenBank/DDBJ databases">
        <authorList>
            <person name="Chiriac C."/>
            <person name="Salcher M."/>
            <person name="Ghai R."/>
            <person name="Kavagutti S V."/>
        </authorList>
    </citation>
    <scope>NUCLEOTIDE SEQUENCE</scope>
</reference>
<dbReference type="AlphaFoldDB" id="A0A6J6EDG0"/>
<evidence type="ECO:0000313" key="1">
    <source>
        <dbReference type="EMBL" id="CAB4540840.1"/>
    </source>
</evidence>
<sequence length="104" mass="11742">MSDVEKPNWTFFTNHGHVLVCLAGDPDLRTRDVAELVGITERSAQAIISDLVDAGYVTRTKEGRRNRYEVHGDIPLRHPLEQDHTVGELLVTLGRLSQPKRRLS</sequence>